<organism evidence="2 3">
    <name type="scientific">Solanum pinnatisectum</name>
    <name type="common">tansyleaf nightshade</name>
    <dbReference type="NCBI Taxonomy" id="50273"/>
    <lineage>
        <taxon>Eukaryota</taxon>
        <taxon>Viridiplantae</taxon>
        <taxon>Streptophyta</taxon>
        <taxon>Embryophyta</taxon>
        <taxon>Tracheophyta</taxon>
        <taxon>Spermatophyta</taxon>
        <taxon>Magnoliopsida</taxon>
        <taxon>eudicotyledons</taxon>
        <taxon>Gunneridae</taxon>
        <taxon>Pentapetalae</taxon>
        <taxon>asterids</taxon>
        <taxon>lamiids</taxon>
        <taxon>Solanales</taxon>
        <taxon>Solanaceae</taxon>
        <taxon>Solanoideae</taxon>
        <taxon>Solaneae</taxon>
        <taxon>Solanum</taxon>
    </lineage>
</organism>
<protein>
    <recommendedName>
        <fullName evidence="1">Reverse transcriptase zinc-binding domain-containing protein</fullName>
    </recommendedName>
</protein>
<feature type="domain" description="Reverse transcriptase zinc-binding" evidence="1">
    <location>
        <begin position="2"/>
        <end position="47"/>
    </location>
</feature>
<evidence type="ECO:0000313" key="2">
    <source>
        <dbReference type="EMBL" id="KAK4707424.1"/>
    </source>
</evidence>
<reference evidence="2 3" key="1">
    <citation type="submission" date="2023-10" db="EMBL/GenBank/DDBJ databases">
        <title>Genome-Wide Identification Analysis in wild type Solanum Pinnatisectum Reveals Some Genes Defensing Phytophthora Infestans.</title>
        <authorList>
            <person name="Sun C."/>
        </authorList>
    </citation>
    <scope>NUCLEOTIDE SEQUENCE [LARGE SCALE GENOMIC DNA]</scope>
    <source>
        <strain evidence="2">LQN</strain>
        <tissue evidence="2">Leaf</tissue>
    </source>
</reference>
<dbReference type="AlphaFoldDB" id="A0AAV9K2M4"/>
<gene>
    <name evidence="2" type="ORF">R3W88_033025</name>
</gene>
<dbReference type="Proteomes" id="UP001311915">
    <property type="component" value="Unassembled WGS sequence"/>
</dbReference>
<sequence length="96" mass="11469">MHHNRLPTSQYLHRIGLSVSPNYHIYGHHLEDIDHIFFSCTNAKDFWRTIICNNTSIHKLSNDFLNHGTWRNSWKDIKGKSYNHHLQRDTILPFCL</sequence>
<keyword evidence="3" id="KW-1185">Reference proteome</keyword>
<dbReference type="InterPro" id="IPR026960">
    <property type="entry name" value="RVT-Znf"/>
</dbReference>
<name>A0AAV9K2M4_9SOLN</name>
<dbReference type="EMBL" id="JAWPEI010000015">
    <property type="protein sequence ID" value="KAK4707424.1"/>
    <property type="molecule type" value="Genomic_DNA"/>
</dbReference>
<comment type="caution">
    <text evidence="2">The sequence shown here is derived from an EMBL/GenBank/DDBJ whole genome shotgun (WGS) entry which is preliminary data.</text>
</comment>
<evidence type="ECO:0000259" key="1">
    <source>
        <dbReference type="Pfam" id="PF13966"/>
    </source>
</evidence>
<accession>A0AAV9K2M4</accession>
<proteinExistence type="predicted"/>
<evidence type="ECO:0000313" key="3">
    <source>
        <dbReference type="Proteomes" id="UP001311915"/>
    </source>
</evidence>
<dbReference type="Pfam" id="PF13966">
    <property type="entry name" value="zf-RVT"/>
    <property type="match status" value="1"/>
</dbReference>